<dbReference type="PRINTS" id="PR00455">
    <property type="entry name" value="HTHTETR"/>
</dbReference>
<dbReference type="PROSITE" id="PS50977">
    <property type="entry name" value="HTH_TETR_2"/>
    <property type="match status" value="1"/>
</dbReference>
<dbReference type="InterPro" id="IPR025996">
    <property type="entry name" value="MT1864/Rv1816-like_C"/>
</dbReference>
<organism evidence="6 7">
    <name type="scientific">Microvirga makkahensis</name>
    <dbReference type="NCBI Taxonomy" id="1128670"/>
    <lineage>
        <taxon>Bacteria</taxon>
        <taxon>Pseudomonadati</taxon>
        <taxon>Pseudomonadota</taxon>
        <taxon>Alphaproteobacteria</taxon>
        <taxon>Hyphomicrobiales</taxon>
        <taxon>Methylobacteriaceae</taxon>
        <taxon>Microvirga</taxon>
    </lineage>
</organism>
<evidence type="ECO:0000256" key="3">
    <source>
        <dbReference type="ARBA" id="ARBA00023163"/>
    </source>
</evidence>
<name>A0A7X3MXL3_9HYPH</name>
<dbReference type="SUPFAM" id="SSF46689">
    <property type="entry name" value="Homeodomain-like"/>
    <property type="match status" value="1"/>
</dbReference>
<dbReference type="InterPro" id="IPR036271">
    <property type="entry name" value="Tet_transcr_reg_TetR-rel_C_sf"/>
</dbReference>
<dbReference type="SUPFAM" id="SSF48498">
    <property type="entry name" value="Tetracyclin repressor-like, C-terminal domain"/>
    <property type="match status" value="1"/>
</dbReference>
<evidence type="ECO:0000256" key="2">
    <source>
        <dbReference type="ARBA" id="ARBA00023125"/>
    </source>
</evidence>
<dbReference type="Proteomes" id="UP000436483">
    <property type="component" value="Unassembled WGS sequence"/>
</dbReference>
<feature type="domain" description="HTH tetR-type" evidence="5">
    <location>
        <begin position="18"/>
        <end position="78"/>
    </location>
</feature>
<dbReference type="OrthoDB" id="7056813at2"/>
<dbReference type="EMBL" id="WURB01000055">
    <property type="protein sequence ID" value="MXQ14865.1"/>
    <property type="molecule type" value="Genomic_DNA"/>
</dbReference>
<dbReference type="InterPro" id="IPR009057">
    <property type="entry name" value="Homeodomain-like_sf"/>
</dbReference>
<dbReference type="GO" id="GO:0000976">
    <property type="term" value="F:transcription cis-regulatory region binding"/>
    <property type="evidence" value="ECO:0007669"/>
    <property type="project" value="TreeGrafter"/>
</dbReference>
<proteinExistence type="predicted"/>
<dbReference type="GO" id="GO:0003700">
    <property type="term" value="F:DNA-binding transcription factor activity"/>
    <property type="evidence" value="ECO:0007669"/>
    <property type="project" value="TreeGrafter"/>
</dbReference>
<dbReference type="Gene3D" id="1.10.357.10">
    <property type="entry name" value="Tetracycline Repressor, domain 2"/>
    <property type="match status" value="1"/>
</dbReference>
<protein>
    <submittedName>
        <fullName evidence="6">TetR family transcriptional regulator</fullName>
    </submittedName>
</protein>
<feature type="DNA-binding region" description="H-T-H motif" evidence="4">
    <location>
        <begin position="41"/>
        <end position="60"/>
    </location>
</feature>
<accession>A0A7X3MXL3</accession>
<evidence type="ECO:0000256" key="4">
    <source>
        <dbReference type="PROSITE-ProRule" id="PRU00335"/>
    </source>
</evidence>
<keyword evidence="1" id="KW-0805">Transcription regulation</keyword>
<sequence>MLTLSTHKPEPNKPFHHGDLRHALIEATAELIERDGPASVSLREAARIAGVSHNAPYRHFPTREALLAAVAAHGFRQLRLAFEASAVTPENRMLALGQEYVRFALAHPGLFRLMFGSGLDRQSHPDLEQAAQDAFRVLQHATLDRGSPSPRDAALGAWALVHGLSHLIVDNQLNQDLQEDAASGRLLERIAAIYGLSTPREAGSVP</sequence>
<dbReference type="PANTHER" id="PTHR30055">
    <property type="entry name" value="HTH-TYPE TRANSCRIPTIONAL REGULATOR RUTR"/>
    <property type="match status" value="1"/>
</dbReference>
<reference evidence="6 7" key="1">
    <citation type="submission" date="2019-12" db="EMBL/GenBank/DDBJ databases">
        <authorList>
            <person name="Yuan C.-G."/>
        </authorList>
    </citation>
    <scope>NUCLEOTIDE SEQUENCE [LARGE SCALE GENOMIC DNA]</scope>
    <source>
        <strain evidence="6 7">KCTC 23863</strain>
    </source>
</reference>
<evidence type="ECO:0000259" key="5">
    <source>
        <dbReference type="PROSITE" id="PS50977"/>
    </source>
</evidence>
<dbReference type="PANTHER" id="PTHR30055:SF220">
    <property type="entry name" value="TETR-FAMILY REGULATORY PROTEIN"/>
    <property type="match status" value="1"/>
</dbReference>
<gene>
    <name evidence="6" type="ORF">GR328_26170</name>
</gene>
<dbReference type="AlphaFoldDB" id="A0A7X3MXL3"/>
<evidence type="ECO:0000313" key="6">
    <source>
        <dbReference type="EMBL" id="MXQ14865.1"/>
    </source>
</evidence>
<dbReference type="InterPro" id="IPR050109">
    <property type="entry name" value="HTH-type_TetR-like_transc_reg"/>
</dbReference>
<dbReference type="Pfam" id="PF00440">
    <property type="entry name" value="TetR_N"/>
    <property type="match status" value="1"/>
</dbReference>
<comment type="caution">
    <text evidence="6">The sequence shown here is derived from an EMBL/GenBank/DDBJ whole genome shotgun (WGS) entry which is preliminary data.</text>
</comment>
<dbReference type="InterPro" id="IPR001647">
    <property type="entry name" value="HTH_TetR"/>
</dbReference>
<keyword evidence="7" id="KW-1185">Reference proteome</keyword>
<dbReference type="Pfam" id="PF13305">
    <property type="entry name" value="TetR_C_33"/>
    <property type="match status" value="1"/>
</dbReference>
<evidence type="ECO:0000256" key="1">
    <source>
        <dbReference type="ARBA" id="ARBA00023015"/>
    </source>
</evidence>
<keyword evidence="3" id="KW-0804">Transcription</keyword>
<keyword evidence="2 4" id="KW-0238">DNA-binding</keyword>
<evidence type="ECO:0000313" key="7">
    <source>
        <dbReference type="Proteomes" id="UP000436483"/>
    </source>
</evidence>
<reference evidence="6 7" key="2">
    <citation type="submission" date="2020-01" db="EMBL/GenBank/DDBJ databases">
        <title>Microvirga sp. nov., an arsenate reduction bacterium isolated from Tibet hotspring sediments.</title>
        <authorList>
            <person name="Xian W.-D."/>
            <person name="Li W.-J."/>
        </authorList>
    </citation>
    <scope>NUCLEOTIDE SEQUENCE [LARGE SCALE GENOMIC DNA]</scope>
    <source>
        <strain evidence="6 7">KCTC 23863</strain>
    </source>
</reference>